<reference evidence="8" key="1">
    <citation type="submission" date="2021-01" db="EMBL/GenBank/DDBJ databases">
        <authorList>
            <person name="Eckstrom K.M.E."/>
        </authorList>
    </citation>
    <scope>NUCLEOTIDE SEQUENCE</scope>
    <source>
        <strain evidence="8">UVCC 0001</strain>
    </source>
</reference>
<keyword evidence="4" id="KW-0547">Nucleotide-binding</keyword>
<dbReference type="PANTHER" id="PTHR23359">
    <property type="entry name" value="NUCLEOTIDE KINASE"/>
    <property type="match status" value="1"/>
</dbReference>
<dbReference type="Gene3D" id="3.40.50.300">
    <property type="entry name" value="P-loop containing nucleotide triphosphate hydrolases"/>
    <property type="match status" value="1"/>
</dbReference>
<evidence type="ECO:0000256" key="3">
    <source>
        <dbReference type="ARBA" id="ARBA00022679"/>
    </source>
</evidence>
<keyword evidence="3 6" id="KW-0808">Transferase</keyword>
<dbReference type="EC" id="2.7.4.3" evidence="2"/>
<dbReference type="AlphaFoldDB" id="A0AAD9IIZ6"/>
<evidence type="ECO:0000313" key="8">
    <source>
        <dbReference type="EMBL" id="KAK2079296.1"/>
    </source>
</evidence>
<dbReference type="SUPFAM" id="SSF52540">
    <property type="entry name" value="P-loop containing nucleoside triphosphate hydrolases"/>
    <property type="match status" value="1"/>
</dbReference>
<organism evidence="8 9">
    <name type="scientific">Prototheca wickerhamii</name>
    <dbReference type="NCBI Taxonomy" id="3111"/>
    <lineage>
        <taxon>Eukaryota</taxon>
        <taxon>Viridiplantae</taxon>
        <taxon>Chlorophyta</taxon>
        <taxon>core chlorophytes</taxon>
        <taxon>Trebouxiophyceae</taxon>
        <taxon>Chlorellales</taxon>
        <taxon>Chlorellaceae</taxon>
        <taxon>Prototheca</taxon>
    </lineage>
</organism>
<dbReference type="PROSITE" id="PS00113">
    <property type="entry name" value="ADENYLATE_KINASE"/>
    <property type="match status" value="1"/>
</dbReference>
<dbReference type="Proteomes" id="UP001255856">
    <property type="component" value="Unassembled WGS sequence"/>
</dbReference>
<evidence type="ECO:0000256" key="7">
    <source>
        <dbReference type="SAM" id="MobiDB-lite"/>
    </source>
</evidence>
<keyword evidence="9" id="KW-1185">Reference proteome</keyword>
<name>A0AAD9IIZ6_PROWI</name>
<protein>
    <recommendedName>
        <fullName evidence="2">adenylate kinase</fullName>
        <ecNumber evidence="2">2.7.4.3</ecNumber>
    </recommendedName>
</protein>
<dbReference type="InterPro" id="IPR033690">
    <property type="entry name" value="Adenylat_kinase_CS"/>
</dbReference>
<dbReference type="InterPro" id="IPR000850">
    <property type="entry name" value="Adenylat/UMP-CMP_kin"/>
</dbReference>
<evidence type="ECO:0000256" key="4">
    <source>
        <dbReference type="ARBA" id="ARBA00022741"/>
    </source>
</evidence>
<keyword evidence="5 6" id="KW-0418">Kinase</keyword>
<dbReference type="InterPro" id="IPR027417">
    <property type="entry name" value="P-loop_NTPase"/>
</dbReference>
<comment type="similarity">
    <text evidence="1 6">Belongs to the adenylate kinase family.</text>
</comment>
<dbReference type="EMBL" id="JASFZW010000003">
    <property type="protein sequence ID" value="KAK2079296.1"/>
    <property type="molecule type" value="Genomic_DNA"/>
</dbReference>
<accession>A0AAD9IIZ6</accession>
<dbReference type="PRINTS" id="PR00094">
    <property type="entry name" value="ADENYLTKNASE"/>
</dbReference>
<evidence type="ECO:0000313" key="9">
    <source>
        <dbReference type="Proteomes" id="UP001255856"/>
    </source>
</evidence>
<evidence type="ECO:0000256" key="5">
    <source>
        <dbReference type="ARBA" id="ARBA00022777"/>
    </source>
</evidence>
<gene>
    <name evidence="8" type="ORF">QBZ16_002987</name>
</gene>
<feature type="region of interest" description="Disordered" evidence="7">
    <location>
        <begin position="545"/>
        <end position="586"/>
    </location>
</feature>
<sequence length="586" mass="63465">MLRASTGPPGAHASASAAAFPEALRAQPQMHHRMVKEPVSLKAQLLFESAWRRMEDRLRDSYVCPGEVVWLNGAPGSGKGTNMPFIMKSRGLSRSVGMSQLLDGTPEIKEFIERGELVPDAMVLDALLDALLNPASNDGAGLVIDGFPRTALQVDFVKLLHDRLQSLSSAHADAEDAWRFPRPSFKVVILYVDEEESLRRQMNRAKQAHLHNKRVQDAGAGDVWDVRTTDINEQLCRRRYKVFKMHYQTILRLKQFFPFSLIDAMGTLEECRAQIMRELRYQSSLDLDAATYDAIRHLPLARDLVRVARQRLVSRLDAYCKRAPARFAAVIGLIERDVLPLLRQSSLAGHAVYRTVDPMFYAGGGGGSASAGVGANEATTAFDPVAAASVVPTSATQQVPPPLVCPASAPLENVSAAEMLIDILTDRGFSVAHSEDQRVVPRRVDLATGEILCDSECVHVFRITFDKENVRDLSTPVSITTAEGEETAIGTTSIPSHLQRESLARMAEAGAAPEAPPTVAVPACHIDPRLSCLDPVLGQDLAGAKCGDEGEPEQGANAAAAAAREAEPVPACPASRPGARAGLQQL</sequence>
<evidence type="ECO:0000256" key="1">
    <source>
        <dbReference type="ARBA" id="ARBA00007220"/>
    </source>
</evidence>
<evidence type="ECO:0000256" key="2">
    <source>
        <dbReference type="ARBA" id="ARBA00012955"/>
    </source>
</evidence>
<feature type="compositionally biased region" description="Low complexity" evidence="7">
    <location>
        <begin position="553"/>
        <end position="574"/>
    </location>
</feature>
<dbReference type="GO" id="GO:0005524">
    <property type="term" value="F:ATP binding"/>
    <property type="evidence" value="ECO:0007669"/>
    <property type="project" value="InterPro"/>
</dbReference>
<evidence type="ECO:0000256" key="6">
    <source>
        <dbReference type="RuleBase" id="RU003330"/>
    </source>
</evidence>
<proteinExistence type="inferred from homology"/>
<dbReference type="GO" id="GO:0004017">
    <property type="term" value="F:AMP kinase activity"/>
    <property type="evidence" value="ECO:0007669"/>
    <property type="project" value="UniProtKB-EC"/>
</dbReference>
<dbReference type="Pfam" id="PF00406">
    <property type="entry name" value="ADK"/>
    <property type="match status" value="1"/>
</dbReference>
<comment type="caution">
    <text evidence="8">The sequence shown here is derived from an EMBL/GenBank/DDBJ whole genome shotgun (WGS) entry which is preliminary data.</text>
</comment>